<evidence type="ECO:0000256" key="4">
    <source>
        <dbReference type="ARBA" id="ARBA00022499"/>
    </source>
</evidence>
<dbReference type="GO" id="GO:0006325">
    <property type="term" value="P:chromatin organization"/>
    <property type="evidence" value="ECO:0007669"/>
    <property type="project" value="UniProtKB-KW"/>
</dbReference>
<feature type="compositionally biased region" description="Low complexity" evidence="14">
    <location>
        <begin position="1"/>
        <end position="18"/>
    </location>
</feature>
<dbReference type="PANTHER" id="PTHR13453">
    <property type="entry name" value="KAT8 REGULATORY NSL COMPLEX SUBUNIT 2"/>
    <property type="match status" value="1"/>
</dbReference>
<comment type="subcellular location">
    <subcellularLocation>
        <location evidence="2">Mitochondrion</location>
    </subcellularLocation>
    <subcellularLocation>
        <location evidence="1">Nucleus</location>
    </subcellularLocation>
</comment>
<dbReference type="PANTHER" id="PTHR13453:SF1">
    <property type="entry name" value="KAT8 REGULATORY NSL COMPLEX SUBUNIT 2"/>
    <property type="match status" value="1"/>
</dbReference>
<evidence type="ECO:0000256" key="2">
    <source>
        <dbReference type="ARBA" id="ARBA00004173"/>
    </source>
</evidence>
<gene>
    <name evidence="16" type="ORF">RND81_05G141600</name>
</gene>
<dbReference type="InterPro" id="IPR025927">
    <property type="entry name" value="Znf_KANL2-like"/>
</dbReference>
<evidence type="ECO:0000256" key="3">
    <source>
        <dbReference type="ARBA" id="ARBA00015508"/>
    </source>
</evidence>
<evidence type="ECO:0000256" key="6">
    <source>
        <dbReference type="ARBA" id="ARBA00022843"/>
    </source>
</evidence>
<evidence type="ECO:0000256" key="10">
    <source>
        <dbReference type="ARBA" id="ARBA00032947"/>
    </source>
</evidence>
<feature type="domain" description="KANL2-like probable zinc-finger" evidence="15">
    <location>
        <begin position="150"/>
        <end position="212"/>
    </location>
</feature>
<sequence length="275" mass="30944">MASSSTPNHHTTTLTTTTTKRKPPSQTPSSTADTLLPSQEDDLHLSTSSHLTRDELLRRRLYRTRKLSRVYRHHFWSLMEDLRAKYRLYYWKYGVSPFSLPISDDPQARSRIDFNGGVDDGPEDCGETNAENGGGFGKLGLGFGESNYRCAYSGCKFKAMALTNFCHMHILSDPHQMLYKPCNFVIKNTDQGQILCERPILSSAVPSLCNVHLPKLVNDVKQALKKAGLTASSSGRLAPRFHVLVAEYVKLIQSKRRAAQKRNKKNIVIKEESNS</sequence>
<evidence type="ECO:0000256" key="8">
    <source>
        <dbReference type="ARBA" id="ARBA00023128"/>
    </source>
</evidence>
<dbReference type="EMBL" id="JBDFQZ010000005">
    <property type="protein sequence ID" value="KAK9725411.1"/>
    <property type="molecule type" value="Genomic_DNA"/>
</dbReference>
<keyword evidence="8" id="KW-0496">Mitochondrion</keyword>
<dbReference type="EMBL" id="JBDFQZ010000005">
    <property type="protein sequence ID" value="KAK9725410.1"/>
    <property type="molecule type" value="Genomic_DNA"/>
</dbReference>
<dbReference type="GO" id="GO:0044545">
    <property type="term" value="C:NSL complex"/>
    <property type="evidence" value="ECO:0007669"/>
    <property type="project" value="TreeGrafter"/>
</dbReference>
<evidence type="ECO:0000313" key="17">
    <source>
        <dbReference type="Proteomes" id="UP001443914"/>
    </source>
</evidence>
<dbReference type="Pfam" id="PF13891">
    <property type="entry name" value="zf-C3HC3H_KANSL2"/>
    <property type="match status" value="1"/>
</dbReference>
<reference evidence="16 17" key="1">
    <citation type="submission" date="2024-03" db="EMBL/GenBank/DDBJ databases">
        <title>WGS assembly of Saponaria officinalis var. Norfolk2.</title>
        <authorList>
            <person name="Jenkins J."/>
            <person name="Shu S."/>
            <person name="Grimwood J."/>
            <person name="Barry K."/>
            <person name="Goodstein D."/>
            <person name="Schmutz J."/>
            <person name="Leebens-Mack J."/>
            <person name="Osbourn A."/>
        </authorList>
    </citation>
    <scope>NUCLEOTIDE SEQUENCE [LARGE SCALE GENOMIC DNA]</scope>
    <source>
        <strain evidence="17">cv. Norfolk2</strain>
        <strain evidence="16">JIC</strain>
        <tissue evidence="16">Leaf</tissue>
    </source>
</reference>
<accession>A0AAW1KYB6</accession>
<evidence type="ECO:0000256" key="11">
    <source>
        <dbReference type="ARBA" id="ARBA00033378"/>
    </source>
</evidence>
<comment type="function">
    <text evidence="12">Non-catalytic component of the NSL histone acetyltransferase complex, a multiprotein complex that mediates histone H4 acetylation at 'Lys-5'- and 'Lys-8' (H4K5ac and H4K8ac) at transcription start sites and promotes transcription initiation. Required for NSL complex stability and for transcription of intraciliary transport genes in both ciliated and non-ciliated cells by regulating histone H4 acetylation at 'Lys-5'- and 'Lys-12' (H4K5ac and H4K12ac). This is necessary for cilium assembly in ciliated cells and for organization of the microtubule cytoskeleton in non-ciliated cells. Required within the NSL complex to maintain nuclear architecture stability by promoting KAT8-mediated acetylation of lamin LMNA.</text>
</comment>
<proteinExistence type="predicted"/>
<evidence type="ECO:0000259" key="15">
    <source>
        <dbReference type="Pfam" id="PF13891"/>
    </source>
</evidence>
<keyword evidence="4" id="KW-1017">Isopeptide bond</keyword>
<protein>
    <recommendedName>
        <fullName evidence="3">KAT8 regulatory NSL complex subunit 2</fullName>
    </recommendedName>
    <alternativeName>
        <fullName evidence="11">NSL complex protein NSL2</fullName>
    </alternativeName>
    <alternativeName>
        <fullName evidence="10">Non-specific lethal 2 homolog</fullName>
    </alternativeName>
</protein>
<evidence type="ECO:0000313" key="16">
    <source>
        <dbReference type="EMBL" id="KAK9725411.1"/>
    </source>
</evidence>
<evidence type="ECO:0000256" key="13">
    <source>
        <dbReference type="ARBA" id="ARBA00093543"/>
    </source>
</evidence>
<organism evidence="16 17">
    <name type="scientific">Saponaria officinalis</name>
    <name type="common">Common soapwort</name>
    <name type="synonym">Lychnis saponaria</name>
    <dbReference type="NCBI Taxonomy" id="3572"/>
    <lineage>
        <taxon>Eukaryota</taxon>
        <taxon>Viridiplantae</taxon>
        <taxon>Streptophyta</taxon>
        <taxon>Embryophyta</taxon>
        <taxon>Tracheophyta</taxon>
        <taxon>Spermatophyta</taxon>
        <taxon>Magnoliopsida</taxon>
        <taxon>eudicotyledons</taxon>
        <taxon>Gunneridae</taxon>
        <taxon>Pentapetalae</taxon>
        <taxon>Caryophyllales</taxon>
        <taxon>Caryophyllaceae</taxon>
        <taxon>Caryophylleae</taxon>
        <taxon>Saponaria</taxon>
    </lineage>
</organism>
<keyword evidence="5" id="KW-0597">Phosphoprotein</keyword>
<dbReference type="GO" id="GO:0005634">
    <property type="term" value="C:nucleus"/>
    <property type="evidence" value="ECO:0007669"/>
    <property type="project" value="UniProtKB-SubCell"/>
</dbReference>
<feature type="region of interest" description="Disordered" evidence="14">
    <location>
        <begin position="1"/>
        <end position="49"/>
    </location>
</feature>
<comment type="caution">
    <text evidence="16">The sequence shown here is derived from an EMBL/GenBank/DDBJ whole genome shotgun (WGS) entry which is preliminary data.</text>
</comment>
<comment type="subunit">
    <text evidence="13">Component of the NSL complex at least composed of KAT8/MOF, KANSL1, KANSL2, KANSL3, MCRS1, PHF20, OGT1/OGT, WDR5 and HCFC1.</text>
</comment>
<dbReference type="GO" id="GO:0005739">
    <property type="term" value="C:mitochondrion"/>
    <property type="evidence" value="ECO:0007669"/>
    <property type="project" value="UniProtKB-SubCell"/>
</dbReference>
<dbReference type="InterPro" id="IPR026316">
    <property type="entry name" value="NSL2"/>
</dbReference>
<dbReference type="AlphaFoldDB" id="A0AAW1KYB6"/>
<keyword evidence="17" id="KW-1185">Reference proteome</keyword>
<evidence type="ECO:0000256" key="12">
    <source>
        <dbReference type="ARBA" id="ARBA00093359"/>
    </source>
</evidence>
<keyword evidence="9" id="KW-0539">Nucleus</keyword>
<name>A0AAW1KYB6_SAPOF</name>
<evidence type="ECO:0000256" key="5">
    <source>
        <dbReference type="ARBA" id="ARBA00022553"/>
    </source>
</evidence>
<evidence type="ECO:0000256" key="14">
    <source>
        <dbReference type="SAM" id="MobiDB-lite"/>
    </source>
</evidence>
<evidence type="ECO:0000256" key="9">
    <source>
        <dbReference type="ARBA" id="ARBA00023242"/>
    </source>
</evidence>
<evidence type="ECO:0000256" key="1">
    <source>
        <dbReference type="ARBA" id="ARBA00004123"/>
    </source>
</evidence>
<evidence type="ECO:0000256" key="7">
    <source>
        <dbReference type="ARBA" id="ARBA00022853"/>
    </source>
</evidence>
<dbReference type="Proteomes" id="UP001443914">
    <property type="component" value="Unassembled WGS sequence"/>
</dbReference>
<keyword evidence="7" id="KW-0156">Chromatin regulator</keyword>
<keyword evidence="6" id="KW-0832">Ubl conjugation</keyword>